<dbReference type="OrthoDB" id="3428089at2"/>
<dbReference type="SUPFAM" id="SSF55961">
    <property type="entry name" value="Bet v1-like"/>
    <property type="match status" value="1"/>
</dbReference>
<protein>
    <submittedName>
        <fullName evidence="2">SRPBCC family protein</fullName>
    </submittedName>
</protein>
<dbReference type="Gene3D" id="3.30.530.20">
    <property type="match status" value="1"/>
</dbReference>
<dbReference type="EMBL" id="NRGX01000001">
    <property type="protein sequence ID" value="PCC18262.1"/>
    <property type="molecule type" value="Genomic_DNA"/>
</dbReference>
<dbReference type="InterPro" id="IPR019587">
    <property type="entry name" value="Polyketide_cyclase/dehydratase"/>
</dbReference>
<reference evidence="1 4" key="2">
    <citation type="submission" date="2017-12" db="EMBL/GenBank/DDBJ databases">
        <authorList>
            <person name="Levesque S."/>
        </authorList>
    </citation>
    <scope>NUCLEOTIDE SEQUENCE [LARGE SCALE GENOMIC DNA]</scope>
    <source>
        <strain evidence="1 4">SMQ-1420</strain>
    </source>
</reference>
<dbReference type="AlphaFoldDB" id="A0A2A3X3F6"/>
<dbReference type="Proteomes" id="UP000282731">
    <property type="component" value="Chromosome"/>
</dbReference>
<gene>
    <name evidence="2" type="ORF">CIK79_08160</name>
    <name evidence="1" type="ORF">CXR27_15540</name>
</gene>
<dbReference type="EMBL" id="CP025334">
    <property type="protein sequence ID" value="AZT98253.1"/>
    <property type="molecule type" value="Genomic_DNA"/>
</dbReference>
<evidence type="ECO:0000313" key="4">
    <source>
        <dbReference type="Proteomes" id="UP000282731"/>
    </source>
</evidence>
<evidence type="ECO:0000313" key="3">
    <source>
        <dbReference type="Proteomes" id="UP000218377"/>
    </source>
</evidence>
<reference evidence="1 4" key="3">
    <citation type="submission" date="2019-01" db="EMBL/GenBank/DDBJ databases">
        <title>Comparative genomic analysis of Brevibacterium aurantiacum sheds light on its evolution and its adaptation to smear-ripened cheeses.</title>
        <authorList>
            <person name="Moineau S."/>
        </authorList>
    </citation>
    <scope>NUCLEOTIDE SEQUENCE [LARGE SCALE GENOMIC DNA]</scope>
    <source>
        <strain evidence="1 4">SMQ-1420</strain>
    </source>
</reference>
<sequence>MGSRYFSHTEEFFVEADPEAVWRVLADPTALAGSHPIEVKPEGHIALTAGDRWIESHRQCGCGGDDVIWTTLVAENPTTYVKRGRQAGTTMTDTVRLRPKGSGCILRNRLAFSPSFVGRFPEKLVTWRRIATGKLPKMVVTEEFLDRFACILSEHLGCRVTRL</sequence>
<evidence type="ECO:0000313" key="1">
    <source>
        <dbReference type="EMBL" id="AZT98253.1"/>
    </source>
</evidence>
<dbReference type="Proteomes" id="UP000218377">
    <property type="component" value="Unassembled WGS sequence"/>
</dbReference>
<proteinExistence type="predicted"/>
<dbReference type="CDD" id="cd07812">
    <property type="entry name" value="SRPBCC"/>
    <property type="match status" value="1"/>
</dbReference>
<evidence type="ECO:0000313" key="2">
    <source>
        <dbReference type="EMBL" id="PCC18262.1"/>
    </source>
</evidence>
<accession>A0A2A3X3F6</accession>
<dbReference type="RefSeq" id="WP_083248606.1">
    <property type="nucleotide sequence ID" value="NZ_BJME01000048.1"/>
</dbReference>
<dbReference type="GeneID" id="60904619"/>
<dbReference type="InterPro" id="IPR023393">
    <property type="entry name" value="START-like_dom_sf"/>
</dbReference>
<name>A0A2A3X3F6_BREAU</name>
<organism evidence="2 3">
    <name type="scientific">Brevibacterium aurantiacum</name>
    <dbReference type="NCBI Taxonomy" id="273384"/>
    <lineage>
        <taxon>Bacteria</taxon>
        <taxon>Bacillati</taxon>
        <taxon>Actinomycetota</taxon>
        <taxon>Actinomycetes</taxon>
        <taxon>Micrococcales</taxon>
        <taxon>Brevibacteriaceae</taxon>
        <taxon>Brevibacterium</taxon>
    </lineage>
</organism>
<reference evidence="2 3" key="1">
    <citation type="journal article" date="2017" name="Elife">
        <title>Extensive horizontal gene transfer in cheese-associated bacteria.</title>
        <authorList>
            <person name="Bonham K.S."/>
            <person name="Wolfe B.E."/>
            <person name="Dutton R.J."/>
        </authorList>
    </citation>
    <scope>NUCLEOTIDE SEQUENCE [LARGE SCALE GENOMIC DNA]</scope>
    <source>
        <strain evidence="2 3">JB5</strain>
    </source>
</reference>
<dbReference type="Pfam" id="PF10604">
    <property type="entry name" value="Polyketide_cyc2"/>
    <property type="match status" value="1"/>
</dbReference>